<dbReference type="InterPro" id="IPR053926">
    <property type="entry name" value="RecX_HTH_1st"/>
</dbReference>
<evidence type="ECO:0000256" key="2">
    <source>
        <dbReference type="ARBA" id="ARBA00009695"/>
    </source>
</evidence>
<comment type="caution">
    <text evidence="9">The sequence shown here is derived from an EMBL/GenBank/DDBJ whole genome shotgun (WGS) entry which is preliminary data.</text>
</comment>
<comment type="function">
    <text evidence="5">Modulates RecA activity.</text>
</comment>
<feature type="domain" description="RecX first three-helical" evidence="8">
    <location>
        <begin position="67"/>
        <end position="105"/>
    </location>
</feature>
<dbReference type="RefSeq" id="WP_110251794.1">
    <property type="nucleotide sequence ID" value="NZ_QJJR01000011.1"/>
</dbReference>
<dbReference type="EMBL" id="QJJR01000011">
    <property type="protein sequence ID" value="PXW88967.1"/>
    <property type="molecule type" value="Genomic_DNA"/>
</dbReference>
<evidence type="ECO:0000313" key="10">
    <source>
        <dbReference type="Proteomes" id="UP000247922"/>
    </source>
</evidence>
<dbReference type="GO" id="GO:0006282">
    <property type="term" value="P:regulation of DNA repair"/>
    <property type="evidence" value="ECO:0007669"/>
    <property type="project" value="UniProtKB-UniRule"/>
</dbReference>
<gene>
    <name evidence="5" type="primary">recX</name>
    <name evidence="9" type="ORF">DES38_11111</name>
</gene>
<feature type="domain" description="RecX third three-helical" evidence="7">
    <location>
        <begin position="216"/>
        <end position="264"/>
    </location>
</feature>
<evidence type="ECO:0000313" key="9">
    <source>
        <dbReference type="EMBL" id="PXW88967.1"/>
    </source>
</evidence>
<dbReference type="Gene3D" id="1.10.10.10">
    <property type="entry name" value="Winged helix-like DNA-binding domain superfamily/Winged helix DNA-binding domain"/>
    <property type="match status" value="4"/>
</dbReference>
<keyword evidence="10" id="KW-1185">Reference proteome</keyword>
<dbReference type="Pfam" id="PF21981">
    <property type="entry name" value="RecX_HTH3"/>
    <property type="match status" value="2"/>
</dbReference>
<dbReference type="Proteomes" id="UP000247922">
    <property type="component" value="Unassembled WGS sequence"/>
</dbReference>
<organism evidence="9 10">
    <name type="scientific">Streptohalobacillus salinus</name>
    <dbReference type="NCBI Taxonomy" id="621096"/>
    <lineage>
        <taxon>Bacteria</taxon>
        <taxon>Bacillati</taxon>
        <taxon>Bacillota</taxon>
        <taxon>Bacilli</taxon>
        <taxon>Bacillales</taxon>
        <taxon>Bacillaceae</taxon>
        <taxon>Streptohalobacillus</taxon>
    </lineage>
</organism>
<evidence type="ECO:0000259" key="6">
    <source>
        <dbReference type="Pfam" id="PF02631"/>
    </source>
</evidence>
<comment type="similarity">
    <text evidence="2 5">Belongs to the RecX family.</text>
</comment>
<comment type="subcellular location">
    <subcellularLocation>
        <location evidence="1 5">Cytoplasm</location>
    </subcellularLocation>
</comment>
<evidence type="ECO:0000256" key="4">
    <source>
        <dbReference type="ARBA" id="ARBA00022490"/>
    </source>
</evidence>
<dbReference type="OrthoDB" id="5421057at2"/>
<dbReference type="Pfam" id="PF21982">
    <property type="entry name" value="RecX_HTH1"/>
    <property type="match status" value="1"/>
</dbReference>
<evidence type="ECO:0000259" key="8">
    <source>
        <dbReference type="Pfam" id="PF21982"/>
    </source>
</evidence>
<dbReference type="InterPro" id="IPR053925">
    <property type="entry name" value="RecX_HTH_3rd"/>
</dbReference>
<dbReference type="Pfam" id="PF02631">
    <property type="entry name" value="RecX_HTH2"/>
    <property type="match status" value="1"/>
</dbReference>
<protein>
    <recommendedName>
        <fullName evidence="3 5">Regulatory protein RecX</fullName>
    </recommendedName>
</protein>
<evidence type="ECO:0000256" key="1">
    <source>
        <dbReference type="ARBA" id="ARBA00004496"/>
    </source>
</evidence>
<proteinExistence type="inferred from homology"/>
<dbReference type="InterPro" id="IPR053924">
    <property type="entry name" value="RecX_HTH_2nd"/>
</dbReference>
<dbReference type="NCBIfam" id="NF010733">
    <property type="entry name" value="PRK14135.1"/>
    <property type="match status" value="1"/>
</dbReference>
<dbReference type="GO" id="GO:0005737">
    <property type="term" value="C:cytoplasm"/>
    <property type="evidence" value="ECO:0007669"/>
    <property type="project" value="UniProtKB-SubCell"/>
</dbReference>
<dbReference type="InterPro" id="IPR036388">
    <property type="entry name" value="WH-like_DNA-bd_sf"/>
</dbReference>
<feature type="domain" description="RecX third three-helical" evidence="7">
    <location>
        <begin position="159"/>
        <end position="204"/>
    </location>
</feature>
<name>A0A2V3W3U7_9BACI</name>
<accession>A0A2V3W3U7</accession>
<dbReference type="PANTHER" id="PTHR33602:SF1">
    <property type="entry name" value="REGULATORY PROTEIN RECX FAMILY PROTEIN"/>
    <property type="match status" value="1"/>
</dbReference>
<keyword evidence="4 5" id="KW-0963">Cytoplasm</keyword>
<feature type="domain" description="RecX second three-helical" evidence="6">
    <location>
        <begin position="112"/>
        <end position="153"/>
    </location>
</feature>
<evidence type="ECO:0000256" key="5">
    <source>
        <dbReference type="HAMAP-Rule" id="MF_01114"/>
    </source>
</evidence>
<evidence type="ECO:0000259" key="7">
    <source>
        <dbReference type="Pfam" id="PF21981"/>
    </source>
</evidence>
<dbReference type="InterPro" id="IPR003783">
    <property type="entry name" value="Regulatory_RecX"/>
</dbReference>
<reference evidence="9 10" key="1">
    <citation type="submission" date="2018-05" db="EMBL/GenBank/DDBJ databases">
        <title>Genomic Encyclopedia of Type Strains, Phase IV (KMG-IV): sequencing the most valuable type-strain genomes for metagenomic binning, comparative biology and taxonomic classification.</title>
        <authorList>
            <person name="Goeker M."/>
        </authorList>
    </citation>
    <scope>NUCLEOTIDE SEQUENCE [LARGE SCALE GENOMIC DNA]</scope>
    <source>
        <strain evidence="9 10">DSM 22440</strain>
    </source>
</reference>
<evidence type="ECO:0000256" key="3">
    <source>
        <dbReference type="ARBA" id="ARBA00018111"/>
    </source>
</evidence>
<dbReference type="PANTHER" id="PTHR33602">
    <property type="entry name" value="REGULATORY PROTEIN RECX FAMILY PROTEIN"/>
    <property type="match status" value="1"/>
</dbReference>
<dbReference type="HAMAP" id="MF_01114">
    <property type="entry name" value="RecX"/>
    <property type="match status" value="1"/>
</dbReference>
<dbReference type="AlphaFoldDB" id="A0A2V3W3U7"/>
<sequence length="271" mass="31615">MPKISRITMQMKRQDRYNIFLETAGKEAYGFSVEEETLISEGLTKGLDLSDADLHALKSKDSINRSYNMALHYLSYRMRATKEVKDYLIKKEVDPEHIDEIIQRLTHVKLLDDQAFSEAYVLTKKQTTSKGPRVIKQELFRKGIDQHVVDKAMDLYTQEEQVDMITQLIEKENNKQTKTSQKIVQQKLKQRLMQKGYASDAISIAFEGVEIEKDDDEEWEACVYQGEKILKRHERKHSGYMLKQKVKANLYQKGFDGSLIDRFVEEHVEGN</sequence>